<dbReference type="EMBL" id="WOCE01000005">
    <property type="protein sequence ID" value="KAE9612827.1"/>
    <property type="molecule type" value="Genomic_DNA"/>
</dbReference>
<dbReference type="Proteomes" id="UP000447434">
    <property type="component" value="Chromosome 5"/>
</dbReference>
<sequence length="81" mass="9125">MRDHNSNKTKLSWSKRMVRKLFNIKSESEDPPHQPQHALAHNGGGYLSFSTNNSSNYNSIILSLSSARVHNIISVFLVGCR</sequence>
<reference evidence="2" key="1">
    <citation type="journal article" date="2020" name="Nat. Commun.">
        <title>Genome sequence of the cluster root forming white lupin.</title>
        <authorList>
            <person name="Hufnagel B."/>
            <person name="Marques A."/>
            <person name="Soriano A."/>
            <person name="Marques L."/>
            <person name="Divol F."/>
            <person name="Doumas P."/>
            <person name="Sallet E."/>
            <person name="Mancinotti D."/>
            <person name="Carrere S."/>
            <person name="Marande W."/>
            <person name="Arribat S."/>
            <person name="Keller J."/>
            <person name="Huneau C."/>
            <person name="Blein T."/>
            <person name="Aime D."/>
            <person name="Laguerre M."/>
            <person name="Taylor J."/>
            <person name="Schubert V."/>
            <person name="Nelson M."/>
            <person name="Geu-Flores F."/>
            <person name="Crespi M."/>
            <person name="Gallardo-Guerrero K."/>
            <person name="Delaux P.-M."/>
            <person name="Salse J."/>
            <person name="Berges H."/>
            <person name="Guyot R."/>
            <person name="Gouzy J."/>
            <person name="Peret B."/>
        </authorList>
    </citation>
    <scope>NUCLEOTIDE SEQUENCE [LARGE SCALE GENOMIC DNA]</scope>
    <source>
        <strain evidence="2">cv. Amiga</strain>
    </source>
</reference>
<gene>
    <name evidence="1" type="ORF">Lalb_Chr05g0211121</name>
</gene>
<keyword evidence="2" id="KW-1185">Reference proteome</keyword>
<evidence type="ECO:0000313" key="1">
    <source>
        <dbReference type="EMBL" id="KAE9612827.1"/>
    </source>
</evidence>
<accession>A0A6A4QGY0</accession>
<dbReference type="AlphaFoldDB" id="A0A6A4QGY0"/>
<comment type="caution">
    <text evidence="1">The sequence shown here is derived from an EMBL/GenBank/DDBJ whole genome shotgun (WGS) entry which is preliminary data.</text>
</comment>
<evidence type="ECO:0000313" key="2">
    <source>
        <dbReference type="Proteomes" id="UP000447434"/>
    </source>
</evidence>
<proteinExistence type="predicted"/>
<name>A0A6A4QGY0_LUPAL</name>
<organism evidence="1 2">
    <name type="scientific">Lupinus albus</name>
    <name type="common">White lupine</name>
    <name type="synonym">Lupinus termis</name>
    <dbReference type="NCBI Taxonomy" id="3870"/>
    <lineage>
        <taxon>Eukaryota</taxon>
        <taxon>Viridiplantae</taxon>
        <taxon>Streptophyta</taxon>
        <taxon>Embryophyta</taxon>
        <taxon>Tracheophyta</taxon>
        <taxon>Spermatophyta</taxon>
        <taxon>Magnoliopsida</taxon>
        <taxon>eudicotyledons</taxon>
        <taxon>Gunneridae</taxon>
        <taxon>Pentapetalae</taxon>
        <taxon>rosids</taxon>
        <taxon>fabids</taxon>
        <taxon>Fabales</taxon>
        <taxon>Fabaceae</taxon>
        <taxon>Papilionoideae</taxon>
        <taxon>50 kb inversion clade</taxon>
        <taxon>genistoids sensu lato</taxon>
        <taxon>core genistoids</taxon>
        <taxon>Genisteae</taxon>
        <taxon>Lupinus</taxon>
    </lineage>
</organism>
<protein>
    <submittedName>
        <fullName evidence="1">Uncharacterized protein</fullName>
    </submittedName>
</protein>